<dbReference type="Gene3D" id="1.25.10.10">
    <property type="entry name" value="Leucine-rich Repeat Variant"/>
    <property type="match status" value="1"/>
</dbReference>
<proteinExistence type="predicted"/>
<evidence type="ECO:0000256" key="1">
    <source>
        <dbReference type="SAM" id="MobiDB-lite"/>
    </source>
</evidence>
<protein>
    <recommendedName>
        <fullName evidence="5">HEAT repeat domain-containing protein</fullName>
    </recommendedName>
</protein>
<dbReference type="RefSeq" id="WP_095983824.1">
    <property type="nucleotide sequence ID" value="NZ_CP022098.1"/>
</dbReference>
<feature type="compositionally biased region" description="Basic and acidic residues" evidence="1">
    <location>
        <begin position="227"/>
        <end position="244"/>
    </location>
</feature>
<feature type="region of interest" description="Disordered" evidence="1">
    <location>
        <begin position="227"/>
        <end position="252"/>
    </location>
</feature>
<evidence type="ECO:0008006" key="5">
    <source>
        <dbReference type="Google" id="ProtNLM"/>
    </source>
</evidence>
<organism evidence="3 4">
    <name type="scientific">Cystobacter fuscus</name>
    <dbReference type="NCBI Taxonomy" id="43"/>
    <lineage>
        <taxon>Bacteria</taxon>
        <taxon>Pseudomonadati</taxon>
        <taxon>Myxococcota</taxon>
        <taxon>Myxococcia</taxon>
        <taxon>Myxococcales</taxon>
        <taxon>Cystobacterineae</taxon>
        <taxon>Archangiaceae</taxon>
        <taxon>Cystobacter</taxon>
    </lineage>
</organism>
<feature type="compositionally biased region" description="Pro residues" evidence="1">
    <location>
        <begin position="26"/>
        <end position="42"/>
    </location>
</feature>
<dbReference type="Proteomes" id="UP000217257">
    <property type="component" value="Chromosome"/>
</dbReference>
<evidence type="ECO:0000313" key="3">
    <source>
        <dbReference type="EMBL" id="ATB35161.1"/>
    </source>
</evidence>
<dbReference type="InterPro" id="IPR011989">
    <property type="entry name" value="ARM-like"/>
</dbReference>
<name>A0A250IVG4_9BACT</name>
<feature type="chain" id="PRO_5013100717" description="HEAT repeat domain-containing protein" evidence="2">
    <location>
        <begin position="24"/>
        <end position="252"/>
    </location>
</feature>
<feature type="signal peptide" evidence="2">
    <location>
        <begin position="1"/>
        <end position="23"/>
    </location>
</feature>
<gene>
    <name evidence="3" type="ORF">CYFUS_000573</name>
</gene>
<accession>A0A250IVG4</accession>
<keyword evidence="2" id="KW-0732">Signal</keyword>
<dbReference type="KEGG" id="cfus:CYFUS_000573"/>
<sequence length="252" mass="27558">MNAVRATLLSACVLLSTGGAAHAQTRPPPDIAQPGTPVPTSPLFPSSTVGDLLTRHLNLMVSVGEEVESRYQESLRLIQKEPEAVRLLQDAYAKTVETEYFLRWQLVYTLASLNQREALSGLVRIALSTIPAERGGSDEFFTTGQESNIRVAAVDGLASLAKLGVTEAGSYLLRLSQHSDLSIRQRAVRGYLAAGSDYDARAKLLQANLPTSDHWLITLRVTEVRGVAHPDDTPEDMRPRKRESDDESPIAR</sequence>
<reference evidence="3 4" key="1">
    <citation type="submission" date="2017-06" db="EMBL/GenBank/DDBJ databases">
        <title>Sequencing and comparative analysis of myxobacterial genomes.</title>
        <authorList>
            <person name="Rupp O."/>
            <person name="Goesmann A."/>
            <person name="Sogaard-Andersen L."/>
        </authorList>
    </citation>
    <scope>NUCLEOTIDE SEQUENCE [LARGE SCALE GENOMIC DNA]</scope>
    <source>
        <strain evidence="3 4">DSM 52655</strain>
    </source>
</reference>
<evidence type="ECO:0000256" key="2">
    <source>
        <dbReference type="SAM" id="SignalP"/>
    </source>
</evidence>
<dbReference type="EMBL" id="CP022098">
    <property type="protein sequence ID" value="ATB35161.1"/>
    <property type="molecule type" value="Genomic_DNA"/>
</dbReference>
<dbReference type="AlphaFoldDB" id="A0A250IVG4"/>
<evidence type="ECO:0000313" key="4">
    <source>
        <dbReference type="Proteomes" id="UP000217257"/>
    </source>
</evidence>
<feature type="region of interest" description="Disordered" evidence="1">
    <location>
        <begin position="22"/>
        <end position="45"/>
    </location>
</feature>